<feature type="non-terminal residue" evidence="2">
    <location>
        <position position="1"/>
    </location>
</feature>
<evidence type="ECO:0000259" key="1">
    <source>
        <dbReference type="Pfam" id="PF05685"/>
    </source>
</evidence>
<proteinExistence type="predicted"/>
<keyword evidence="2" id="KW-0255">Endonuclease</keyword>
<dbReference type="PANTHER" id="PTHR34107:SF4">
    <property type="entry name" value="SLL1222 PROTEIN"/>
    <property type="match status" value="1"/>
</dbReference>
<evidence type="ECO:0000313" key="2">
    <source>
        <dbReference type="EMBL" id="SEU23222.1"/>
    </source>
</evidence>
<dbReference type="InterPro" id="IPR008538">
    <property type="entry name" value="Uma2"/>
</dbReference>
<dbReference type="Proteomes" id="UP000198508">
    <property type="component" value="Unassembled WGS sequence"/>
</dbReference>
<organism evidence="2 3">
    <name type="scientific">Enterocloster lavalensis</name>
    <dbReference type="NCBI Taxonomy" id="460384"/>
    <lineage>
        <taxon>Bacteria</taxon>
        <taxon>Bacillati</taxon>
        <taxon>Bacillota</taxon>
        <taxon>Clostridia</taxon>
        <taxon>Lachnospirales</taxon>
        <taxon>Lachnospiraceae</taxon>
        <taxon>Enterocloster</taxon>
    </lineage>
</organism>
<dbReference type="Pfam" id="PF05685">
    <property type="entry name" value="Uma2"/>
    <property type="match status" value="1"/>
</dbReference>
<dbReference type="CDD" id="cd06260">
    <property type="entry name" value="DUF820-like"/>
    <property type="match status" value="1"/>
</dbReference>
<dbReference type="RefSeq" id="WP_139201244.1">
    <property type="nucleotide sequence ID" value="NZ_FOIM01000080.1"/>
</dbReference>
<gene>
    <name evidence="2" type="ORF">SAMN05216313_1801</name>
</gene>
<evidence type="ECO:0000313" key="3">
    <source>
        <dbReference type="Proteomes" id="UP000198508"/>
    </source>
</evidence>
<dbReference type="SUPFAM" id="SSF52980">
    <property type="entry name" value="Restriction endonuclease-like"/>
    <property type="match status" value="1"/>
</dbReference>
<dbReference type="PANTHER" id="PTHR34107">
    <property type="entry name" value="SLL0198 PROTEIN-RELATED"/>
    <property type="match status" value="1"/>
</dbReference>
<dbReference type="STRING" id="460384.SAMN05216313_1801"/>
<dbReference type="InterPro" id="IPR012296">
    <property type="entry name" value="Nuclease_put_TT1808"/>
</dbReference>
<accession>A0A1I0KFZ2</accession>
<sequence length="84" mass="9490">GCHGAPDFVAEILSPSSRSRDCLLKLIRYREAGVREYWIVDPERETVTVYDFAENKVGSYTFGDKVRVNLFPGLEIDFAGMDLS</sequence>
<dbReference type="InterPro" id="IPR011335">
    <property type="entry name" value="Restrct_endonuc-II-like"/>
</dbReference>
<keyword evidence="2" id="KW-0540">Nuclease</keyword>
<protein>
    <submittedName>
        <fullName evidence="2">Putative restriction endonuclease</fullName>
    </submittedName>
</protein>
<dbReference type="AlphaFoldDB" id="A0A1I0KFZ2"/>
<reference evidence="3" key="1">
    <citation type="submission" date="2016-10" db="EMBL/GenBank/DDBJ databases">
        <authorList>
            <person name="Varghese N."/>
            <person name="Submissions S."/>
        </authorList>
    </citation>
    <scope>NUCLEOTIDE SEQUENCE [LARGE SCALE GENOMIC DNA]</scope>
    <source>
        <strain evidence="3">NLAE-zl-G277</strain>
    </source>
</reference>
<dbReference type="GO" id="GO:0004519">
    <property type="term" value="F:endonuclease activity"/>
    <property type="evidence" value="ECO:0007669"/>
    <property type="project" value="UniProtKB-KW"/>
</dbReference>
<name>A0A1I0KFZ2_9FIRM</name>
<keyword evidence="2" id="KW-0378">Hydrolase</keyword>
<dbReference type="Gene3D" id="3.90.1570.10">
    <property type="entry name" value="tt1808, chain A"/>
    <property type="match status" value="1"/>
</dbReference>
<keyword evidence="3" id="KW-1185">Reference proteome</keyword>
<dbReference type="EMBL" id="FOIM01000080">
    <property type="protein sequence ID" value="SEU23222.1"/>
    <property type="molecule type" value="Genomic_DNA"/>
</dbReference>
<feature type="domain" description="Putative restriction endonuclease" evidence="1">
    <location>
        <begin position="4"/>
        <end position="78"/>
    </location>
</feature>